<dbReference type="OrthoDB" id="3482717at2"/>
<evidence type="ECO:0000313" key="1">
    <source>
        <dbReference type="EMBL" id="KAA1420029.1"/>
    </source>
</evidence>
<reference evidence="1 2" key="1">
    <citation type="submission" date="2019-09" db="EMBL/GenBank/DDBJ databases">
        <title>Mumia zhuanghuii sp. nov. isolated from the intestinal contents of plateau pika (Ochotona curzoniae) in the Qinghai-Tibet plateau of China.</title>
        <authorList>
            <person name="Tian Z."/>
        </authorList>
    </citation>
    <scope>NUCLEOTIDE SEQUENCE [LARGE SCALE GENOMIC DNA]</scope>
    <source>
        <strain evidence="2">350</strain>
    </source>
</reference>
<evidence type="ECO:0000313" key="2">
    <source>
        <dbReference type="Proteomes" id="UP000307768"/>
    </source>
</evidence>
<dbReference type="InterPro" id="IPR024079">
    <property type="entry name" value="MetalloPept_cat_dom_sf"/>
</dbReference>
<name>A0A5Q6RPR8_9ACTN</name>
<dbReference type="GO" id="GO:0008237">
    <property type="term" value="F:metallopeptidase activity"/>
    <property type="evidence" value="ECO:0007669"/>
    <property type="project" value="InterPro"/>
</dbReference>
<gene>
    <name evidence="1" type="ORF">FE697_019305</name>
</gene>
<dbReference type="RefSeq" id="WP_149771253.1">
    <property type="nucleotide sequence ID" value="NZ_VDFQ02000006.1"/>
</dbReference>
<dbReference type="Gene3D" id="3.40.390.10">
    <property type="entry name" value="Collagenase (Catalytic Domain)"/>
    <property type="match status" value="1"/>
</dbReference>
<comment type="caution">
    <text evidence="1">The sequence shown here is derived from an EMBL/GenBank/DDBJ whole genome shotgun (WGS) entry which is preliminary data.</text>
</comment>
<dbReference type="SUPFAM" id="SSF55486">
    <property type="entry name" value="Metalloproteases ('zincins'), catalytic domain"/>
    <property type="match status" value="1"/>
</dbReference>
<protein>
    <recommendedName>
        <fullName evidence="3">Peptidase M10 metallopeptidase domain-containing protein</fullName>
    </recommendedName>
</protein>
<organism evidence="1 2">
    <name type="scientific">Mumia zhuanghuii</name>
    <dbReference type="NCBI Taxonomy" id="2585211"/>
    <lineage>
        <taxon>Bacteria</taxon>
        <taxon>Bacillati</taxon>
        <taxon>Actinomycetota</taxon>
        <taxon>Actinomycetes</taxon>
        <taxon>Propionibacteriales</taxon>
        <taxon>Nocardioidaceae</taxon>
        <taxon>Mumia</taxon>
    </lineage>
</organism>
<sequence>MIIPTGTANVTCAQGQDALLSCQTDNSALTYYMDSGGEYELEAPDRADVQTAMSQYNATDLSVSYDASPTFSGSAETDVVYQEGSTGMSAGTIGMTWCNDPSDNYAYRCDQQYVRIRGNGNITPISAGHETGHAVGLLHGPFAYPSQTVCASVMGIMRSAATCSDSAALGSTVIANINAIY</sequence>
<accession>A0A5Q6RPR8</accession>
<proteinExistence type="predicted"/>
<evidence type="ECO:0008006" key="3">
    <source>
        <dbReference type="Google" id="ProtNLM"/>
    </source>
</evidence>
<dbReference type="AlphaFoldDB" id="A0A5Q6RPR8"/>
<dbReference type="Proteomes" id="UP000307768">
    <property type="component" value="Unassembled WGS sequence"/>
</dbReference>
<dbReference type="EMBL" id="VDFQ02000006">
    <property type="protein sequence ID" value="KAA1420029.1"/>
    <property type="molecule type" value="Genomic_DNA"/>
</dbReference>